<proteinExistence type="inferred from homology"/>
<dbReference type="HAMAP" id="MF_00047">
    <property type="entry name" value="Dala_Dala_lig"/>
    <property type="match status" value="1"/>
</dbReference>
<dbReference type="GO" id="GO:0046872">
    <property type="term" value="F:metal ion binding"/>
    <property type="evidence" value="ECO:0007669"/>
    <property type="project" value="UniProtKB-KW"/>
</dbReference>
<feature type="binding site" evidence="18">
    <location>
        <position position="295"/>
    </location>
    <ligand>
        <name>Mg(2+)</name>
        <dbReference type="ChEBI" id="CHEBI:18420"/>
        <label>2</label>
    </ligand>
</feature>
<keyword evidence="5 15" id="KW-0436">Ligase</keyword>
<dbReference type="EMBL" id="PEIB01000002">
    <property type="protein sequence ID" value="RXJ74584.1"/>
    <property type="molecule type" value="Genomic_DNA"/>
</dbReference>
<dbReference type="Gene3D" id="3.40.50.20">
    <property type="match status" value="1"/>
</dbReference>
<dbReference type="InterPro" id="IPR013815">
    <property type="entry name" value="ATP_grasp_subdomain_1"/>
</dbReference>
<comment type="caution">
    <text evidence="21">The sequence shown here is derived from an EMBL/GenBank/DDBJ whole genome shotgun (WGS) entry which is preliminary data.</text>
</comment>
<comment type="cofactor">
    <cofactor evidence="18">
        <name>Mg(2+)</name>
        <dbReference type="ChEBI" id="CHEBI:18420"/>
    </cofactor>
    <cofactor evidence="18">
        <name>Mn(2+)</name>
        <dbReference type="ChEBI" id="CHEBI:29035"/>
    </cofactor>
    <text evidence="18">Binds 2 magnesium or manganese ions per subunit.</text>
</comment>
<dbReference type="PANTHER" id="PTHR23132">
    <property type="entry name" value="D-ALANINE--D-ALANINE LIGASE"/>
    <property type="match status" value="1"/>
</dbReference>
<feature type="binding site" evidence="17">
    <location>
        <begin position="158"/>
        <end position="160"/>
    </location>
    <ligand>
        <name>ATP</name>
        <dbReference type="ChEBI" id="CHEBI:30616"/>
    </ligand>
</feature>
<dbReference type="GO" id="GO:0005829">
    <property type="term" value="C:cytosol"/>
    <property type="evidence" value="ECO:0007669"/>
    <property type="project" value="TreeGrafter"/>
</dbReference>
<dbReference type="GO" id="GO:0008716">
    <property type="term" value="F:D-alanine-D-alanine ligase activity"/>
    <property type="evidence" value="ECO:0007669"/>
    <property type="project" value="UniProtKB-UniRule"/>
</dbReference>
<dbReference type="InterPro" id="IPR000291">
    <property type="entry name" value="D-Ala_lig_Van_CS"/>
</dbReference>
<evidence type="ECO:0000256" key="17">
    <source>
        <dbReference type="PIRSR" id="PIRSR039102-2"/>
    </source>
</evidence>
<evidence type="ECO:0000256" key="11">
    <source>
        <dbReference type="ARBA" id="ARBA00022984"/>
    </source>
</evidence>
<dbReference type="Pfam" id="PF07478">
    <property type="entry name" value="Dala_Dala_lig_C"/>
    <property type="match status" value="1"/>
</dbReference>
<feature type="active site" evidence="16">
    <location>
        <position position="304"/>
    </location>
</feature>
<feature type="binding site" evidence="17">
    <location>
        <begin position="292"/>
        <end position="293"/>
    </location>
    <ligand>
        <name>ATP</name>
        <dbReference type="ChEBI" id="CHEBI:30616"/>
    </ligand>
</feature>
<evidence type="ECO:0000256" key="9">
    <source>
        <dbReference type="ARBA" id="ARBA00022842"/>
    </source>
</evidence>
<evidence type="ECO:0000313" key="21">
    <source>
        <dbReference type="EMBL" id="RXJ74584.1"/>
    </source>
</evidence>
<feature type="domain" description="ATP-grasp" evidence="20">
    <location>
        <begin position="120"/>
        <end position="326"/>
    </location>
</feature>
<evidence type="ECO:0000256" key="5">
    <source>
        <dbReference type="ARBA" id="ARBA00022598"/>
    </source>
</evidence>
<keyword evidence="13 15" id="KW-0961">Cell wall biogenesis/degradation</keyword>
<evidence type="ECO:0000256" key="10">
    <source>
        <dbReference type="ARBA" id="ARBA00022960"/>
    </source>
</evidence>
<evidence type="ECO:0000259" key="20">
    <source>
        <dbReference type="PROSITE" id="PS50975"/>
    </source>
</evidence>
<keyword evidence="22" id="KW-1185">Reference proteome</keyword>
<feature type="binding site" evidence="18">
    <location>
        <position position="293"/>
    </location>
    <ligand>
        <name>Mg(2+)</name>
        <dbReference type="ChEBI" id="CHEBI:18420"/>
        <label>1</label>
    </ligand>
</feature>
<evidence type="ECO:0000256" key="4">
    <source>
        <dbReference type="ARBA" id="ARBA00010871"/>
    </source>
</evidence>
<dbReference type="Gene3D" id="3.30.470.20">
    <property type="entry name" value="ATP-grasp fold, B domain"/>
    <property type="match status" value="1"/>
</dbReference>
<feature type="active site" evidence="16">
    <location>
        <position position="16"/>
    </location>
</feature>
<dbReference type="PROSITE" id="PS00843">
    <property type="entry name" value="DALA_DALA_LIGASE_1"/>
    <property type="match status" value="1"/>
</dbReference>
<sequence>MKKIEVLLLCGGGSAEHEVSLVSANYLESVLSTIPSLNVTRVEITSVGWRSESHAACRLDLDKVLTVGDRKVTLDYVVPCIHGFPGETGEIQSLFELAGLPYMGCDSAASNICFNKITSKLWFDAIGIENTPYIFLSEQSEQAYRDGEAAFDKWGTLFVKAACQGSSVGCYKVNDKSAVRTAIDNAFEYSEQVLIEQAVKPRELEVAAYQYGDEIIVTNPGEICCPSDTFYTYDEKYSSDSHSETTLDPRNLTEEQTSQMREMARKAFIHLKLKDLSRIDFFLTPNGKVLLNEINTFPGMTPISMFPKLVEHNGHSFADYLASCIDRGLNAKSSLTS</sequence>
<keyword evidence="15" id="KW-0963">Cytoplasm</keyword>
<dbReference type="GO" id="GO:0005524">
    <property type="term" value="F:ATP binding"/>
    <property type="evidence" value="ECO:0007669"/>
    <property type="project" value="UniProtKB-UniRule"/>
</dbReference>
<evidence type="ECO:0000256" key="14">
    <source>
        <dbReference type="ARBA" id="ARBA00047614"/>
    </source>
</evidence>
<dbReference type="AlphaFoldDB" id="A0A4Q0YWE6"/>
<keyword evidence="12 18" id="KW-0464">Manganese</keyword>
<dbReference type="InterPro" id="IPR011095">
    <property type="entry name" value="Dala_Dala_lig_C"/>
</dbReference>
<comment type="catalytic activity">
    <reaction evidence="14 15">
        <text>2 D-alanine + ATP = D-alanyl-D-alanine + ADP + phosphate + H(+)</text>
        <dbReference type="Rhea" id="RHEA:11224"/>
        <dbReference type="ChEBI" id="CHEBI:15378"/>
        <dbReference type="ChEBI" id="CHEBI:30616"/>
        <dbReference type="ChEBI" id="CHEBI:43474"/>
        <dbReference type="ChEBI" id="CHEBI:57416"/>
        <dbReference type="ChEBI" id="CHEBI:57822"/>
        <dbReference type="ChEBI" id="CHEBI:456216"/>
        <dbReference type="EC" id="6.3.2.4"/>
    </reaction>
</comment>
<feature type="binding site" evidence="17">
    <location>
        <position position="116"/>
    </location>
    <ligand>
        <name>ATP</name>
        <dbReference type="ChEBI" id="CHEBI:30616"/>
    </ligand>
</feature>
<evidence type="ECO:0000256" key="1">
    <source>
        <dbReference type="ARBA" id="ARBA00001936"/>
    </source>
</evidence>
<dbReference type="SUPFAM" id="SSF56059">
    <property type="entry name" value="Glutathione synthetase ATP-binding domain-like"/>
    <property type="match status" value="1"/>
</dbReference>
<organism evidence="21 22">
    <name type="scientific">Veronia nyctiphanis</name>
    <dbReference type="NCBI Taxonomy" id="1278244"/>
    <lineage>
        <taxon>Bacteria</taxon>
        <taxon>Pseudomonadati</taxon>
        <taxon>Pseudomonadota</taxon>
        <taxon>Gammaproteobacteria</taxon>
        <taxon>Vibrionales</taxon>
        <taxon>Vibrionaceae</taxon>
        <taxon>Veronia</taxon>
    </lineage>
</organism>
<keyword evidence="9 18" id="KW-0460">Magnesium</keyword>
<evidence type="ECO:0000256" key="2">
    <source>
        <dbReference type="ARBA" id="ARBA00003921"/>
    </source>
</evidence>
<keyword evidence="10 15" id="KW-0133">Cell shape</keyword>
<keyword evidence="6 18" id="KW-0479">Metal-binding</keyword>
<evidence type="ECO:0000256" key="19">
    <source>
        <dbReference type="PROSITE-ProRule" id="PRU00409"/>
    </source>
</evidence>
<dbReference type="UniPathway" id="UPA00219"/>
<evidence type="ECO:0000256" key="16">
    <source>
        <dbReference type="PIRSR" id="PIRSR039102-1"/>
    </source>
</evidence>
<dbReference type="OrthoDB" id="9813261at2"/>
<evidence type="ECO:0000256" key="6">
    <source>
        <dbReference type="ARBA" id="ARBA00022723"/>
    </source>
</evidence>
<comment type="pathway">
    <text evidence="3 15">Cell wall biogenesis; peptidoglycan biosynthesis.</text>
</comment>
<dbReference type="Pfam" id="PF01820">
    <property type="entry name" value="Dala_Dala_lig_N"/>
    <property type="match status" value="1"/>
</dbReference>
<dbReference type="Proteomes" id="UP000290287">
    <property type="component" value="Unassembled WGS sequence"/>
</dbReference>
<feature type="binding site" evidence="18">
    <location>
        <position position="280"/>
    </location>
    <ligand>
        <name>Mg(2+)</name>
        <dbReference type="ChEBI" id="CHEBI:18420"/>
        <label>1</label>
    </ligand>
</feature>
<keyword evidence="8 19" id="KW-0067">ATP-binding</keyword>
<accession>A0A4Q0YWE6</accession>
<gene>
    <name evidence="15" type="primary">ddl</name>
    <name evidence="21" type="ORF">CS022_03170</name>
</gene>
<evidence type="ECO:0000256" key="7">
    <source>
        <dbReference type="ARBA" id="ARBA00022741"/>
    </source>
</evidence>
<dbReference type="GO" id="GO:0009252">
    <property type="term" value="P:peptidoglycan biosynthetic process"/>
    <property type="evidence" value="ECO:0007669"/>
    <property type="project" value="UniProtKB-UniRule"/>
</dbReference>
<dbReference type="RefSeq" id="WP_129121053.1">
    <property type="nucleotide sequence ID" value="NZ_PEIB01000002.1"/>
</dbReference>
<dbReference type="InterPro" id="IPR016185">
    <property type="entry name" value="PreATP-grasp_dom_sf"/>
</dbReference>
<comment type="similarity">
    <text evidence="4 15">Belongs to the D-alanine--D-alanine ligase family.</text>
</comment>
<reference evidence="21 22" key="1">
    <citation type="submission" date="2017-10" db="EMBL/GenBank/DDBJ databases">
        <title>Nyctiphanis sp. nov., isolated from the stomach of the euphausiid Nyctiphanes simplex (Hansen, 1911) in the Gulf of California.</title>
        <authorList>
            <person name="Gomez-Gil B."/>
            <person name="Aguilar-Mendez M."/>
            <person name="Lopez-Cortes A."/>
            <person name="Gomez-Gutierrez J."/>
            <person name="Roque A."/>
            <person name="Lang E."/>
            <person name="Gonzalez-Castillo A."/>
        </authorList>
    </citation>
    <scope>NUCLEOTIDE SEQUENCE [LARGE SCALE GENOMIC DNA]</scope>
    <source>
        <strain evidence="21 22">CAIM 600</strain>
    </source>
</reference>
<feature type="binding site" evidence="18">
    <location>
        <position position="293"/>
    </location>
    <ligand>
        <name>Mg(2+)</name>
        <dbReference type="ChEBI" id="CHEBI:18420"/>
        <label>2</label>
    </ligand>
</feature>
<dbReference type="PANTHER" id="PTHR23132:SF25">
    <property type="entry name" value="D-ALANINE--D-ALANINE LIGASE A"/>
    <property type="match status" value="1"/>
</dbReference>
<dbReference type="PROSITE" id="PS50975">
    <property type="entry name" value="ATP_GRASP"/>
    <property type="match status" value="1"/>
</dbReference>
<keyword evidence="11 15" id="KW-0573">Peptidoglycan synthesis</keyword>
<dbReference type="InterPro" id="IPR011761">
    <property type="entry name" value="ATP-grasp"/>
</dbReference>
<dbReference type="PROSITE" id="PS00844">
    <property type="entry name" value="DALA_DALA_LIGASE_2"/>
    <property type="match status" value="1"/>
</dbReference>
<dbReference type="GO" id="GO:0071555">
    <property type="term" value="P:cell wall organization"/>
    <property type="evidence" value="ECO:0007669"/>
    <property type="project" value="UniProtKB-KW"/>
</dbReference>
<dbReference type="PIRSF" id="PIRSF039102">
    <property type="entry name" value="Ddl/VanB"/>
    <property type="match status" value="1"/>
</dbReference>
<dbReference type="NCBIfam" id="TIGR01205">
    <property type="entry name" value="D_ala_D_alaTIGR"/>
    <property type="match status" value="1"/>
</dbReference>
<evidence type="ECO:0000256" key="12">
    <source>
        <dbReference type="ARBA" id="ARBA00023211"/>
    </source>
</evidence>
<evidence type="ECO:0000256" key="13">
    <source>
        <dbReference type="ARBA" id="ARBA00023316"/>
    </source>
</evidence>
<evidence type="ECO:0000256" key="15">
    <source>
        <dbReference type="HAMAP-Rule" id="MF_00047"/>
    </source>
</evidence>
<dbReference type="InterPro" id="IPR005905">
    <property type="entry name" value="D_ala_D_ala"/>
</dbReference>
<protein>
    <recommendedName>
        <fullName evidence="15">D-alanine--D-alanine ligase</fullName>
        <ecNumber evidence="15">6.3.2.4</ecNumber>
    </recommendedName>
    <alternativeName>
        <fullName evidence="15">D-Ala-D-Ala ligase</fullName>
    </alternativeName>
    <alternativeName>
        <fullName evidence="15">D-alanylalanine synthetase</fullName>
    </alternativeName>
</protein>
<evidence type="ECO:0000313" key="22">
    <source>
        <dbReference type="Proteomes" id="UP000290287"/>
    </source>
</evidence>
<comment type="function">
    <text evidence="2 15">Cell wall formation.</text>
</comment>
<dbReference type="InterPro" id="IPR011127">
    <property type="entry name" value="Dala_Dala_lig_N"/>
</dbReference>
<evidence type="ECO:0000256" key="3">
    <source>
        <dbReference type="ARBA" id="ARBA00004752"/>
    </source>
</evidence>
<name>A0A4Q0YWE6_9GAMM</name>
<keyword evidence="7 17" id="KW-0547">Nucleotide-binding</keyword>
<comment type="subcellular location">
    <subcellularLocation>
        <location evidence="15">Cytoplasm</location>
    </subcellularLocation>
</comment>
<feature type="binding site" evidence="17">
    <location>
        <begin position="166"/>
        <end position="167"/>
    </location>
    <ligand>
        <name>ATP</name>
        <dbReference type="ChEBI" id="CHEBI:30616"/>
    </ligand>
</feature>
<comment type="cofactor">
    <cofactor evidence="1">
        <name>Mn(2+)</name>
        <dbReference type="ChEBI" id="CHEBI:29035"/>
    </cofactor>
</comment>
<dbReference type="GO" id="GO:0008360">
    <property type="term" value="P:regulation of cell shape"/>
    <property type="evidence" value="ECO:0007669"/>
    <property type="project" value="UniProtKB-KW"/>
</dbReference>
<dbReference type="NCBIfam" id="NF002527">
    <property type="entry name" value="PRK01966.1-3"/>
    <property type="match status" value="1"/>
</dbReference>
<dbReference type="Gene3D" id="3.30.1490.20">
    <property type="entry name" value="ATP-grasp fold, A domain"/>
    <property type="match status" value="1"/>
</dbReference>
<evidence type="ECO:0000256" key="8">
    <source>
        <dbReference type="ARBA" id="ARBA00022840"/>
    </source>
</evidence>
<evidence type="ECO:0000256" key="18">
    <source>
        <dbReference type="PIRSR" id="PIRSR039102-3"/>
    </source>
</evidence>
<dbReference type="SUPFAM" id="SSF52440">
    <property type="entry name" value="PreATP-grasp domain"/>
    <property type="match status" value="1"/>
</dbReference>
<dbReference type="EC" id="6.3.2.4" evidence="15"/>
<feature type="active site" evidence="16">
    <location>
        <position position="166"/>
    </location>
</feature>
<feature type="binding site" evidence="17">
    <location>
        <begin position="196"/>
        <end position="203"/>
    </location>
    <ligand>
        <name>ATP</name>
        <dbReference type="ChEBI" id="CHEBI:30616"/>
    </ligand>
</feature>